<protein>
    <recommendedName>
        <fullName evidence="1">Helitron helicase-like domain-containing protein</fullName>
    </recommendedName>
</protein>
<accession>A0A1S3ZYW1</accession>
<proteinExistence type="predicted"/>
<dbReference type="OrthoDB" id="1900198at2759"/>
<evidence type="ECO:0000313" key="2">
    <source>
        <dbReference type="Proteomes" id="UP000790787"/>
    </source>
</evidence>
<dbReference type="AlphaFoldDB" id="A0A1S3ZYW1"/>
<sequence length="320" mass="37662">METQNLEQGKRKRDVVSVREYYCYKLQMRNDDEDEILHTRRLFQQYSVDEYIKLETQRLDFGSFNQDLFRMSVLQGLLYVLRLGERDASNVGKQTFLPNSFIGGPRDMRQHYMDVIALVQHFGKPDLFITMTCNSSWMEIKEHLSSSDEAQNRPDLISRAFRAKIEELKTDILKRNIFGKVAAFMYTVEFQKRGLPHAHFLIILSNEQKLLTTEAYDDIIRAELPDSNREPNLHKLVLKHMMHGLCGILNPINCCMKKGCCKFKYPQKFVDQTSKGNDLYPIYRRRNTGEVVHVRGKDLYNLGLFIQSIFTWKIQLSHKY</sequence>
<dbReference type="InterPro" id="IPR025476">
    <property type="entry name" value="Helitron_helicase-like"/>
</dbReference>
<dbReference type="RefSeq" id="XP_016469496.1">
    <property type="nucleotide sequence ID" value="XM_016614010.1"/>
</dbReference>
<dbReference type="PANTHER" id="PTHR45786">
    <property type="entry name" value="DNA BINDING PROTEIN-LIKE"/>
    <property type="match status" value="1"/>
</dbReference>
<reference evidence="3" key="2">
    <citation type="submission" date="2025-08" db="UniProtKB">
        <authorList>
            <consortium name="RefSeq"/>
        </authorList>
    </citation>
    <scope>IDENTIFICATION</scope>
</reference>
<evidence type="ECO:0000313" key="3">
    <source>
        <dbReference type="RefSeq" id="XP_016469496.1"/>
    </source>
</evidence>
<organism evidence="2 3">
    <name type="scientific">Nicotiana tabacum</name>
    <name type="common">Common tobacco</name>
    <dbReference type="NCBI Taxonomy" id="4097"/>
    <lineage>
        <taxon>Eukaryota</taxon>
        <taxon>Viridiplantae</taxon>
        <taxon>Streptophyta</taxon>
        <taxon>Embryophyta</taxon>
        <taxon>Tracheophyta</taxon>
        <taxon>Spermatophyta</taxon>
        <taxon>Magnoliopsida</taxon>
        <taxon>eudicotyledons</taxon>
        <taxon>Gunneridae</taxon>
        <taxon>Pentapetalae</taxon>
        <taxon>asterids</taxon>
        <taxon>lamiids</taxon>
        <taxon>Solanales</taxon>
        <taxon>Solanaceae</taxon>
        <taxon>Nicotianoideae</taxon>
        <taxon>Nicotianeae</taxon>
        <taxon>Nicotiana</taxon>
    </lineage>
</organism>
<dbReference type="GeneID" id="107791864"/>
<reference evidence="2" key="1">
    <citation type="journal article" date="2014" name="Nat. Commun.">
        <title>The tobacco genome sequence and its comparison with those of tomato and potato.</title>
        <authorList>
            <person name="Sierro N."/>
            <person name="Battey J.N."/>
            <person name="Ouadi S."/>
            <person name="Bakaher N."/>
            <person name="Bovet L."/>
            <person name="Willig A."/>
            <person name="Goepfert S."/>
            <person name="Peitsch M.C."/>
            <person name="Ivanov N.V."/>
        </authorList>
    </citation>
    <scope>NUCLEOTIDE SEQUENCE [LARGE SCALE GENOMIC DNA]</scope>
</reference>
<keyword evidence="2" id="KW-1185">Reference proteome</keyword>
<name>A0A1S3ZYW1_TOBAC</name>
<dbReference type="PANTHER" id="PTHR45786:SF78">
    <property type="entry name" value="ATP-DEPENDENT DNA HELICASE"/>
    <property type="match status" value="1"/>
</dbReference>
<dbReference type="PaxDb" id="4097-A0A1S3ZYW1"/>
<dbReference type="Proteomes" id="UP000790787">
    <property type="component" value="Chromosome 20"/>
</dbReference>
<evidence type="ECO:0000259" key="1">
    <source>
        <dbReference type="Pfam" id="PF14214"/>
    </source>
</evidence>
<dbReference type="Pfam" id="PF14214">
    <property type="entry name" value="Helitron_like_N"/>
    <property type="match status" value="1"/>
</dbReference>
<gene>
    <name evidence="3" type="primary">LOC107791864</name>
</gene>
<dbReference type="KEGG" id="nta:107791864"/>
<dbReference type="STRING" id="4097.A0A1S3ZYW1"/>